<dbReference type="GO" id="GO:0005524">
    <property type="term" value="F:ATP binding"/>
    <property type="evidence" value="ECO:0007669"/>
    <property type="project" value="InterPro"/>
</dbReference>
<feature type="domain" description="ATPase dynein-related AAA" evidence="1">
    <location>
        <begin position="235"/>
        <end position="388"/>
    </location>
</feature>
<comment type="caution">
    <text evidence="2">The sequence shown here is derived from an EMBL/GenBank/DDBJ whole genome shotgun (WGS) entry which is preliminary data.</text>
</comment>
<evidence type="ECO:0000313" key="3">
    <source>
        <dbReference type="Proteomes" id="UP000466388"/>
    </source>
</evidence>
<proteinExistence type="predicted"/>
<dbReference type="InterPro" id="IPR052934">
    <property type="entry name" value="Methyl-DNA_Rec/Restrict_Enz"/>
</dbReference>
<dbReference type="EMBL" id="WNJO01000002">
    <property type="protein sequence ID" value="MTV81616.1"/>
    <property type="molecule type" value="Genomic_DNA"/>
</dbReference>
<accession>A0A7X3C2J3</accession>
<dbReference type="Pfam" id="PF07728">
    <property type="entry name" value="AAA_5"/>
    <property type="match status" value="1"/>
</dbReference>
<dbReference type="PANTHER" id="PTHR37291:SF1">
    <property type="entry name" value="TYPE IV METHYL-DIRECTED RESTRICTION ENZYME ECOKMCRB SUBUNIT"/>
    <property type="match status" value="1"/>
</dbReference>
<name>A0A7X3C2J3_9LACO</name>
<reference evidence="2 3" key="1">
    <citation type="submission" date="2019-11" db="EMBL/GenBank/DDBJ databases">
        <title>Lactobacillus sp. nov. CRM56-3, isolated from fermented tea leaves.</title>
        <authorList>
            <person name="Phuengjayaem S."/>
            <person name="Tanasupawat S."/>
        </authorList>
    </citation>
    <scope>NUCLEOTIDE SEQUENCE [LARGE SCALE GENOMIC DNA]</scope>
    <source>
        <strain evidence="2 3">CRM56-3</strain>
    </source>
</reference>
<dbReference type="InterPro" id="IPR011704">
    <property type="entry name" value="ATPase_dyneun-rel_AAA"/>
</dbReference>
<dbReference type="RefSeq" id="WP_155430889.1">
    <property type="nucleotide sequence ID" value="NZ_WNJO01000002.1"/>
</dbReference>
<sequence>MTPKNIFVTQLEDLLKQVGGQDRSQNNLFLTRKAVSENLEKGSNNTYGFISFIRPDQTPSGPYAGLSVKVNPGKENYRISLDIGNEGFGDDYQLATLPGLRRLFFDLQKDIINFANANSISIKSFCALDFADDSSKKQLSDLELAYREDEIDSHKQDLFVAFVPKPSLSHIDLDDPFWVIYKAVIAVYAKARQWPSNSEERKIVGKFINAIHQYNEVTKNELAQASHLLDVRRYVVLQGAPGTGKTYLMNKLAKDYETVFTQFHAETTYSDFVGGYRPVTDAEGHLSYRYYEGPLLKAIRLAQKSDKKILLMIDEINRANLSNVLGEAFYLFENEKGLPRAKVQLGDIAQPQNLIEIETLPSNLYVMATMNTADRSLAIVDFALRRRFAWLTMYPHHIKPVKQFFHEKQFNEMHDIFQMYATSEELMLEPGQAYYLTPDHSDSQMNDRLLYELLPLIREYLESGFMIPAKDALNQFFMSEIRQTLFN</sequence>
<organism evidence="2 3">
    <name type="scientific">Secundilactobacillus folii</name>
    <dbReference type="NCBI Taxonomy" id="2678357"/>
    <lineage>
        <taxon>Bacteria</taxon>
        <taxon>Bacillati</taxon>
        <taxon>Bacillota</taxon>
        <taxon>Bacilli</taxon>
        <taxon>Lactobacillales</taxon>
        <taxon>Lactobacillaceae</taxon>
        <taxon>Secundilactobacillus</taxon>
    </lineage>
</organism>
<dbReference type="InterPro" id="IPR027417">
    <property type="entry name" value="P-loop_NTPase"/>
</dbReference>
<dbReference type="GO" id="GO:0016887">
    <property type="term" value="F:ATP hydrolysis activity"/>
    <property type="evidence" value="ECO:0007669"/>
    <property type="project" value="InterPro"/>
</dbReference>
<protein>
    <submittedName>
        <fullName evidence="2">AAA domain-containing protein</fullName>
    </submittedName>
</protein>
<gene>
    <name evidence="2" type="ORF">GM612_02965</name>
</gene>
<keyword evidence="3" id="KW-1185">Reference proteome</keyword>
<dbReference type="PANTHER" id="PTHR37291">
    <property type="entry name" value="5-METHYLCYTOSINE-SPECIFIC RESTRICTION ENZYME B"/>
    <property type="match status" value="1"/>
</dbReference>
<dbReference type="Proteomes" id="UP000466388">
    <property type="component" value="Unassembled WGS sequence"/>
</dbReference>
<dbReference type="AlphaFoldDB" id="A0A7X3C2J3"/>
<evidence type="ECO:0000259" key="1">
    <source>
        <dbReference type="Pfam" id="PF07728"/>
    </source>
</evidence>
<dbReference type="Gene3D" id="3.40.50.300">
    <property type="entry name" value="P-loop containing nucleotide triphosphate hydrolases"/>
    <property type="match status" value="1"/>
</dbReference>
<dbReference type="SUPFAM" id="SSF52540">
    <property type="entry name" value="P-loop containing nucleoside triphosphate hydrolases"/>
    <property type="match status" value="1"/>
</dbReference>
<evidence type="ECO:0000313" key="2">
    <source>
        <dbReference type="EMBL" id="MTV81616.1"/>
    </source>
</evidence>